<reference evidence="1" key="1">
    <citation type="journal article" date="2020" name="Phytopathology">
        <title>Genome Sequence Resources of Colletotrichum truncatum, C. plurivorum, C. musicola, and C. sojae: Four Species Pathogenic to Soybean (Glycine max).</title>
        <authorList>
            <person name="Rogerio F."/>
            <person name="Boufleur T.R."/>
            <person name="Ciampi-Guillardi M."/>
            <person name="Sukno S.A."/>
            <person name="Thon M.R."/>
            <person name="Massola Junior N.S."/>
            <person name="Baroncelli R."/>
        </authorList>
    </citation>
    <scope>NUCLEOTIDE SEQUENCE</scope>
    <source>
        <strain evidence="1">LFN0074</strain>
    </source>
</reference>
<dbReference type="AlphaFoldDB" id="A0A8H6MJS9"/>
<proteinExistence type="predicted"/>
<comment type="caution">
    <text evidence="1">The sequence shown here is derived from an EMBL/GenBank/DDBJ whole genome shotgun (WGS) entry which is preliminary data.</text>
</comment>
<dbReference type="OrthoDB" id="5209038at2759"/>
<sequence length="173" mass="19386">MSTNTQRPAATARNYNHPTLGILFVLPLEVRLSIYEKAFEKSVATFKPSEALMRLAKIPGPHPAKTVPAASRFFTLTPEPSLLLVSDDVYLEALEIYWRQTHLEFQTFANGVQVQTHHAFDLLSRVMPPVASRNLKSVSAVPWALLNAAVINPSPPKKFLQNSPRMQRVVLRT</sequence>
<evidence type="ECO:0000313" key="2">
    <source>
        <dbReference type="Proteomes" id="UP000639643"/>
    </source>
</evidence>
<keyword evidence="2" id="KW-1185">Reference proteome</keyword>
<name>A0A8H6MJS9_9PEZI</name>
<dbReference type="EMBL" id="WIGM01001724">
    <property type="protein sequence ID" value="KAF6790377.1"/>
    <property type="molecule type" value="Genomic_DNA"/>
</dbReference>
<evidence type="ECO:0000313" key="1">
    <source>
        <dbReference type="EMBL" id="KAF6790377.1"/>
    </source>
</evidence>
<organism evidence="1 2">
    <name type="scientific">Colletotrichum musicola</name>
    <dbReference type="NCBI Taxonomy" id="2175873"/>
    <lineage>
        <taxon>Eukaryota</taxon>
        <taxon>Fungi</taxon>
        <taxon>Dikarya</taxon>
        <taxon>Ascomycota</taxon>
        <taxon>Pezizomycotina</taxon>
        <taxon>Sordariomycetes</taxon>
        <taxon>Hypocreomycetidae</taxon>
        <taxon>Glomerellales</taxon>
        <taxon>Glomerellaceae</taxon>
        <taxon>Colletotrichum</taxon>
        <taxon>Colletotrichum orchidearum species complex</taxon>
    </lineage>
</organism>
<dbReference type="Proteomes" id="UP000639643">
    <property type="component" value="Unassembled WGS sequence"/>
</dbReference>
<accession>A0A8H6MJS9</accession>
<protein>
    <submittedName>
        <fullName evidence="1">Uncharacterized protein</fullName>
    </submittedName>
</protein>
<gene>
    <name evidence="1" type="ORF">CMUS01_16272</name>
</gene>